<feature type="binding site" evidence="9">
    <location>
        <position position="126"/>
    </location>
    <ligand>
        <name>L-aspartate</name>
        <dbReference type="ChEBI" id="CHEBI:29991"/>
    </ligand>
</feature>
<feature type="binding site" evidence="9">
    <location>
        <position position="125"/>
    </location>
    <ligand>
        <name>L-aspartate</name>
        <dbReference type="ChEBI" id="CHEBI:29991"/>
    </ligand>
</feature>
<dbReference type="NCBIfam" id="NF001770">
    <property type="entry name" value="PRK00509.1"/>
    <property type="match status" value="1"/>
</dbReference>
<dbReference type="SUPFAM" id="SSF69864">
    <property type="entry name" value="Argininosuccinate synthetase, C-terminal domain"/>
    <property type="match status" value="1"/>
</dbReference>
<feature type="binding site" evidence="9">
    <location>
        <position position="276"/>
    </location>
    <ligand>
        <name>L-citrulline</name>
        <dbReference type="ChEBI" id="CHEBI:57743"/>
    </ligand>
</feature>
<dbReference type="InterPro" id="IPR001518">
    <property type="entry name" value="Arginosuc_synth"/>
</dbReference>
<dbReference type="Pfam" id="PF00764">
    <property type="entry name" value="Arginosuc_synth"/>
    <property type="match status" value="1"/>
</dbReference>
<dbReference type="HAMAP" id="MF_00005">
    <property type="entry name" value="Arg_succ_synth_type1"/>
    <property type="match status" value="1"/>
</dbReference>
<dbReference type="PANTHER" id="PTHR11587">
    <property type="entry name" value="ARGININOSUCCINATE SYNTHASE"/>
    <property type="match status" value="1"/>
</dbReference>
<keyword evidence="9" id="KW-0963">Cytoplasm</keyword>
<dbReference type="CDD" id="cd01999">
    <property type="entry name" value="ASS"/>
    <property type="match status" value="1"/>
</dbReference>
<feature type="binding site" evidence="9">
    <location>
        <position position="264"/>
    </location>
    <ligand>
        <name>L-citrulline</name>
        <dbReference type="ChEBI" id="CHEBI:57743"/>
    </ligand>
</feature>
<comment type="pathway">
    <text evidence="1 9">Amino-acid biosynthesis; L-arginine biosynthesis; L-arginine from L-ornithine and carbamoyl phosphate: step 2/3.</text>
</comment>
<dbReference type="InterPro" id="IPR048267">
    <property type="entry name" value="Arginosuc_syn_N"/>
</dbReference>
<feature type="binding site" evidence="9">
    <location>
        <position position="119"/>
    </location>
    <ligand>
        <name>ATP</name>
        <dbReference type="ChEBI" id="CHEBI:30616"/>
    </ligand>
</feature>
<gene>
    <name evidence="9" type="primary">argG</name>
    <name evidence="12" type="ORF">SAMN04487759_12414</name>
</gene>
<evidence type="ECO:0000256" key="9">
    <source>
        <dbReference type="HAMAP-Rule" id="MF_00005"/>
    </source>
</evidence>
<dbReference type="UniPathway" id="UPA00068">
    <property type="reaction ID" value="UER00113"/>
</dbReference>
<evidence type="ECO:0000259" key="11">
    <source>
        <dbReference type="Pfam" id="PF20979"/>
    </source>
</evidence>
<dbReference type="EMBL" id="FNNF01000024">
    <property type="protein sequence ID" value="SDW58919.1"/>
    <property type="molecule type" value="Genomic_DNA"/>
</dbReference>
<dbReference type="GO" id="GO:0005737">
    <property type="term" value="C:cytoplasm"/>
    <property type="evidence" value="ECO:0007669"/>
    <property type="project" value="UniProtKB-SubCell"/>
</dbReference>
<dbReference type="NCBIfam" id="TIGR00032">
    <property type="entry name" value="argG"/>
    <property type="match status" value="1"/>
</dbReference>
<evidence type="ECO:0000256" key="6">
    <source>
        <dbReference type="ARBA" id="ARBA00022605"/>
    </source>
</evidence>
<feature type="binding site" evidence="9">
    <location>
        <begin position="11"/>
        <end position="19"/>
    </location>
    <ligand>
        <name>ATP</name>
        <dbReference type="ChEBI" id="CHEBI:30616"/>
    </ligand>
</feature>
<feature type="binding site" evidence="9">
    <location>
        <position position="187"/>
    </location>
    <ligand>
        <name>L-citrulline</name>
        <dbReference type="ChEBI" id="CHEBI:57743"/>
    </ligand>
</feature>
<dbReference type="Gene3D" id="3.40.50.620">
    <property type="entry name" value="HUPs"/>
    <property type="match status" value="1"/>
</dbReference>
<dbReference type="AlphaFoldDB" id="A0A1H2UTJ3"/>
<dbReference type="FunFam" id="3.40.50.620:FF:000019">
    <property type="entry name" value="Argininosuccinate synthase"/>
    <property type="match status" value="1"/>
</dbReference>
<dbReference type="InterPro" id="IPR014729">
    <property type="entry name" value="Rossmann-like_a/b/a_fold"/>
</dbReference>
<evidence type="ECO:0000256" key="7">
    <source>
        <dbReference type="ARBA" id="ARBA00022741"/>
    </source>
</evidence>
<dbReference type="EC" id="6.3.4.5" evidence="3 9"/>
<feature type="binding site" evidence="9">
    <location>
        <position position="129"/>
    </location>
    <ligand>
        <name>L-citrulline</name>
        <dbReference type="ChEBI" id="CHEBI:57743"/>
    </ligand>
</feature>
<dbReference type="Pfam" id="PF20979">
    <property type="entry name" value="Arginosuc_syn_C"/>
    <property type="match status" value="1"/>
</dbReference>
<dbReference type="InterPro" id="IPR023434">
    <property type="entry name" value="Arginosuc_synth_type_1_subfam"/>
</dbReference>
<dbReference type="Proteomes" id="UP000182429">
    <property type="component" value="Unassembled WGS sequence"/>
</dbReference>
<dbReference type="FunFam" id="3.90.1260.10:FF:000007">
    <property type="entry name" value="Argininosuccinate synthase"/>
    <property type="match status" value="1"/>
</dbReference>
<proteinExistence type="inferred from homology"/>
<evidence type="ECO:0000256" key="2">
    <source>
        <dbReference type="ARBA" id="ARBA00011881"/>
    </source>
</evidence>
<evidence type="ECO:0000256" key="5">
    <source>
        <dbReference type="ARBA" id="ARBA00022598"/>
    </source>
</evidence>
<name>A0A1H2UTJ3_9FIRM</name>
<dbReference type="GO" id="GO:0000053">
    <property type="term" value="P:argininosuccinate metabolic process"/>
    <property type="evidence" value="ECO:0007669"/>
    <property type="project" value="TreeGrafter"/>
</dbReference>
<evidence type="ECO:0000256" key="8">
    <source>
        <dbReference type="ARBA" id="ARBA00022840"/>
    </source>
</evidence>
<dbReference type="InterPro" id="IPR048268">
    <property type="entry name" value="Arginosuc_syn_C"/>
</dbReference>
<organism evidence="12 13">
    <name type="scientific">Kandleria vitulina</name>
    <dbReference type="NCBI Taxonomy" id="1630"/>
    <lineage>
        <taxon>Bacteria</taxon>
        <taxon>Bacillati</taxon>
        <taxon>Bacillota</taxon>
        <taxon>Erysipelotrichia</taxon>
        <taxon>Erysipelotrichales</taxon>
        <taxon>Coprobacillaceae</taxon>
        <taxon>Kandleria</taxon>
    </lineage>
</organism>
<comment type="subcellular location">
    <subcellularLocation>
        <location evidence="9">Cytoplasm</location>
    </subcellularLocation>
</comment>
<dbReference type="GO" id="GO:0000050">
    <property type="term" value="P:urea cycle"/>
    <property type="evidence" value="ECO:0007669"/>
    <property type="project" value="TreeGrafter"/>
</dbReference>
<evidence type="ECO:0000256" key="4">
    <source>
        <dbReference type="ARBA" id="ARBA00022571"/>
    </source>
</evidence>
<feature type="binding site" evidence="9">
    <location>
        <position position="94"/>
    </location>
    <ligand>
        <name>L-citrulline</name>
        <dbReference type="ChEBI" id="CHEBI:57743"/>
    </ligand>
</feature>
<keyword evidence="4 9" id="KW-0055">Arginine biosynthesis</keyword>
<dbReference type="Gene3D" id="3.90.1260.10">
    <property type="entry name" value="Argininosuccinate synthetase, chain A, domain 2"/>
    <property type="match status" value="1"/>
</dbReference>
<keyword evidence="6 9" id="KW-0028">Amino-acid biosynthesis</keyword>
<comment type="catalytic activity">
    <reaction evidence="9">
        <text>L-citrulline + L-aspartate + ATP = 2-(N(omega)-L-arginino)succinate + AMP + diphosphate + H(+)</text>
        <dbReference type="Rhea" id="RHEA:10932"/>
        <dbReference type="ChEBI" id="CHEBI:15378"/>
        <dbReference type="ChEBI" id="CHEBI:29991"/>
        <dbReference type="ChEBI" id="CHEBI:30616"/>
        <dbReference type="ChEBI" id="CHEBI:33019"/>
        <dbReference type="ChEBI" id="CHEBI:57472"/>
        <dbReference type="ChEBI" id="CHEBI:57743"/>
        <dbReference type="ChEBI" id="CHEBI:456215"/>
        <dbReference type="EC" id="6.3.4.5"/>
    </reaction>
</comment>
<evidence type="ECO:0000259" key="10">
    <source>
        <dbReference type="Pfam" id="PF00764"/>
    </source>
</evidence>
<dbReference type="OrthoDB" id="9801641at2"/>
<dbReference type="PROSITE" id="PS00565">
    <property type="entry name" value="ARGININOSUCCIN_SYN_2"/>
    <property type="match status" value="1"/>
</dbReference>
<feature type="binding site" evidence="9">
    <location>
        <position position="121"/>
    </location>
    <ligand>
        <name>L-aspartate</name>
        <dbReference type="ChEBI" id="CHEBI:29991"/>
    </ligand>
</feature>
<reference evidence="12 13" key="1">
    <citation type="submission" date="2016-10" db="EMBL/GenBank/DDBJ databases">
        <authorList>
            <person name="de Groot N.N."/>
        </authorList>
    </citation>
    <scope>NUCLEOTIDE SEQUENCE [LARGE SCALE GENOMIC DNA]</scope>
    <source>
        <strain evidence="12 13">S3b</strain>
    </source>
</reference>
<feature type="domain" description="Arginosuccinate synthase C-terminal" evidence="11">
    <location>
        <begin position="177"/>
        <end position="395"/>
    </location>
</feature>
<feature type="binding site" evidence="9">
    <location>
        <position position="89"/>
    </location>
    <ligand>
        <name>L-citrulline</name>
        <dbReference type="ChEBI" id="CHEBI:57743"/>
    </ligand>
</feature>
<feature type="binding site" evidence="9">
    <location>
        <position position="178"/>
    </location>
    <ligand>
        <name>L-citrulline</name>
        <dbReference type="ChEBI" id="CHEBI:57743"/>
    </ligand>
</feature>
<dbReference type="Gene3D" id="1.20.5.470">
    <property type="entry name" value="Single helix bin"/>
    <property type="match status" value="1"/>
</dbReference>
<dbReference type="GO" id="GO:0006526">
    <property type="term" value="P:L-arginine biosynthetic process"/>
    <property type="evidence" value="ECO:0007669"/>
    <property type="project" value="UniProtKB-UniRule"/>
</dbReference>
<comment type="similarity">
    <text evidence="9">Belongs to the argininosuccinate synthase family. Type 1 subfamily.</text>
</comment>
<protein>
    <recommendedName>
        <fullName evidence="3 9">Argininosuccinate synthase</fullName>
        <ecNumber evidence="3 9">6.3.4.5</ecNumber>
    </recommendedName>
    <alternativeName>
        <fullName evidence="9">Citrulline--aspartate ligase</fullName>
    </alternativeName>
</protein>
<feature type="binding site" evidence="9">
    <location>
        <position position="38"/>
    </location>
    <ligand>
        <name>ATP</name>
        <dbReference type="ChEBI" id="CHEBI:30616"/>
    </ligand>
</feature>
<keyword evidence="7 9" id="KW-0547">Nucleotide-binding</keyword>
<dbReference type="InterPro" id="IPR024074">
    <property type="entry name" value="AS_cat/multimer_dom_body"/>
</dbReference>
<dbReference type="RefSeq" id="WP_074624469.1">
    <property type="nucleotide sequence ID" value="NZ_FNGT01000015.1"/>
</dbReference>
<evidence type="ECO:0000256" key="3">
    <source>
        <dbReference type="ARBA" id="ARBA00012286"/>
    </source>
</evidence>
<feature type="domain" description="Arginosuccinate synthase-like N-terminal" evidence="10">
    <location>
        <begin position="7"/>
        <end position="168"/>
    </location>
</feature>
<keyword evidence="5 9" id="KW-0436">Ligase</keyword>
<keyword evidence="8 9" id="KW-0067">ATP-binding</keyword>
<evidence type="ECO:0000256" key="1">
    <source>
        <dbReference type="ARBA" id="ARBA00004967"/>
    </source>
</evidence>
<dbReference type="GO" id="GO:0004055">
    <property type="term" value="F:argininosuccinate synthase activity"/>
    <property type="evidence" value="ECO:0007669"/>
    <property type="project" value="UniProtKB-UniRule"/>
</dbReference>
<accession>A0A1H2UTJ3</accession>
<evidence type="ECO:0000313" key="13">
    <source>
        <dbReference type="Proteomes" id="UP000182429"/>
    </source>
</evidence>
<dbReference type="STRING" id="1630.SAMN05216514_101130"/>
<feature type="binding site" evidence="9">
    <location>
        <position position="125"/>
    </location>
    <ligand>
        <name>L-citrulline</name>
        <dbReference type="ChEBI" id="CHEBI:57743"/>
    </ligand>
</feature>
<evidence type="ECO:0000313" key="12">
    <source>
        <dbReference type="EMBL" id="SDW58919.1"/>
    </source>
</evidence>
<dbReference type="GO" id="GO:0005524">
    <property type="term" value="F:ATP binding"/>
    <property type="evidence" value="ECO:0007669"/>
    <property type="project" value="UniProtKB-UniRule"/>
</dbReference>
<comment type="subunit">
    <text evidence="2 9">Homotetramer.</text>
</comment>
<dbReference type="SUPFAM" id="SSF52402">
    <property type="entry name" value="Adenine nucleotide alpha hydrolases-like"/>
    <property type="match status" value="1"/>
</dbReference>
<dbReference type="eggNOG" id="COG0137">
    <property type="taxonomic scope" value="Bacteria"/>
</dbReference>
<sequence length="404" mass="44460">MEKTFKKVVLAYSGGLDTSIIIAWLKETYGCEVVAVAANVGQKDELDGLEAKALATGASQYIELDLKKEFVEDFIFPAIKANAVYEGKYLLGTSLARPIIGKKLVEVAKEVGADAICHGCTGKGNDQVRFELAIKAFAPDMPIIAPWRVWDIKSRDDEIDYAEARNIPLKINRETNYSKDKNLWHLSHEGLDLEDPANEPKYDEILELGVSPEQAPDKPTYIEITFEKGIPVALNGEKMDGVALIEALNKVGGANGIGIIDMVENRLVGMKSRGVYETPGGTILYKAHADLEEITIDKYTQHFKQKIALELADILYNGYWYSPLTEALNAFVDKTQENVNGTVKLKLYKGNIIGAGMTSDSTLYSEQTASFGEDEDYNQADSAGFINLYGLPIKMIAQAKAKKA</sequence>
<dbReference type="PROSITE" id="PS00564">
    <property type="entry name" value="ARGININOSUCCIN_SYN_1"/>
    <property type="match status" value="1"/>
</dbReference>
<dbReference type="InterPro" id="IPR018223">
    <property type="entry name" value="Arginosuc_synth_CS"/>
</dbReference>
<dbReference type="PANTHER" id="PTHR11587:SF2">
    <property type="entry name" value="ARGININOSUCCINATE SYNTHASE"/>
    <property type="match status" value="1"/>
</dbReference>